<evidence type="ECO:0000256" key="1">
    <source>
        <dbReference type="ARBA" id="ARBA00001946"/>
    </source>
</evidence>
<protein>
    <recommendedName>
        <fullName evidence="3">mitogen-activated protein kinase kinase kinase</fullName>
        <ecNumber evidence="3">2.7.11.25</ecNumber>
    </recommendedName>
</protein>
<comment type="catalytic activity">
    <reaction evidence="11">
        <text>L-threonyl-[protein] + ATP = O-phospho-L-threonyl-[protein] + ADP + H(+)</text>
        <dbReference type="Rhea" id="RHEA:46608"/>
        <dbReference type="Rhea" id="RHEA-COMP:11060"/>
        <dbReference type="Rhea" id="RHEA-COMP:11605"/>
        <dbReference type="ChEBI" id="CHEBI:15378"/>
        <dbReference type="ChEBI" id="CHEBI:30013"/>
        <dbReference type="ChEBI" id="CHEBI:30616"/>
        <dbReference type="ChEBI" id="CHEBI:61977"/>
        <dbReference type="ChEBI" id="CHEBI:456216"/>
        <dbReference type="EC" id="2.7.11.25"/>
    </reaction>
</comment>
<dbReference type="EC" id="2.7.11.25" evidence="3"/>
<feature type="region of interest" description="Disordered" evidence="16">
    <location>
        <begin position="565"/>
        <end position="594"/>
    </location>
</feature>
<accession>A0A0A9Z6Z1</accession>
<dbReference type="PANTHER" id="PTHR44329">
    <property type="entry name" value="SERINE/THREONINE-PROTEIN KINASE TNNI3K-RELATED"/>
    <property type="match status" value="1"/>
</dbReference>
<dbReference type="InterPro" id="IPR000719">
    <property type="entry name" value="Prot_kinase_dom"/>
</dbReference>
<feature type="region of interest" description="Disordered" evidence="16">
    <location>
        <begin position="720"/>
        <end position="747"/>
    </location>
</feature>
<proteinExistence type="inferred from homology"/>
<evidence type="ECO:0000313" key="19">
    <source>
        <dbReference type="EMBL" id="JAG40224.1"/>
    </source>
</evidence>
<dbReference type="GO" id="GO:0005524">
    <property type="term" value="F:ATP binding"/>
    <property type="evidence" value="ECO:0007669"/>
    <property type="project" value="UniProtKB-UniRule"/>
</dbReference>
<dbReference type="SUPFAM" id="SSF50044">
    <property type="entry name" value="SH3-domain"/>
    <property type="match status" value="1"/>
</dbReference>
<evidence type="ECO:0000256" key="14">
    <source>
        <dbReference type="PROSITE-ProRule" id="PRU10141"/>
    </source>
</evidence>
<dbReference type="InterPro" id="IPR001452">
    <property type="entry name" value="SH3_domain"/>
</dbReference>
<dbReference type="InterPro" id="IPR051681">
    <property type="entry name" value="Ser/Thr_Kinases-Pseudokinases"/>
</dbReference>
<dbReference type="GO" id="GO:0004706">
    <property type="term" value="F:JUN kinase kinase kinase activity"/>
    <property type="evidence" value="ECO:0007669"/>
    <property type="project" value="TreeGrafter"/>
</dbReference>
<reference evidence="20" key="3">
    <citation type="journal article" date="2016" name="Gigascience">
        <title>De novo construction of an expanded transcriptome assembly for the western tarnished plant bug, Lygus hesperus.</title>
        <authorList>
            <person name="Tassone E.E."/>
            <person name="Geib S.M."/>
            <person name="Hall B."/>
            <person name="Fabrick J.A."/>
            <person name="Brent C.S."/>
            <person name="Hull J.J."/>
        </authorList>
    </citation>
    <scope>NUCLEOTIDE SEQUENCE</scope>
</reference>
<evidence type="ECO:0000256" key="5">
    <source>
        <dbReference type="ARBA" id="ARBA00022527"/>
    </source>
</evidence>
<reference evidence="19" key="2">
    <citation type="submission" date="2014-07" db="EMBL/GenBank/DDBJ databases">
        <authorList>
            <person name="Hull J."/>
        </authorList>
    </citation>
    <scope>NUCLEOTIDE SEQUENCE</scope>
</reference>
<dbReference type="SMART" id="SM00220">
    <property type="entry name" value="S_TKc"/>
    <property type="match status" value="1"/>
</dbReference>
<evidence type="ECO:0000256" key="6">
    <source>
        <dbReference type="ARBA" id="ARBA00022679"/>
    </source>
</evidence>
<keyword evidence="6" id="KW-0808">Transferase</keyword>
<dbReference type="PROSITE" id="PS50011">
    <property type="entry name" value="PROTEIN_KINASE_DOM"/>
    <property type="match status" value="1"/>
</dbReference>
<keyword evidence="15" id="KW-0175">Coiled coil</keyword>
<dbReference type="PRINTS" id="PR00109">
    <property type="entry name" value="TYRKINASE"/>
</dbReference>
<evidence type="ECO:0000256" key="11">
    <source>
        <dbReference type="ARBA" id="ARBA00047559"/>
    </source>
</evidence>
<dbReference type="Gene3D" id="1.10.510.10">
    <property type="entry name" value="Transferase(Phosphotransferase) domain 1"/>
    <property type="match status" value="1"/>
</dbReference>
<keyword evidence="4 13" id="KW-0728">SH3 domain</keyword>
<dbReference type="PROSITE" id="PS00107">
    <property type="entry name" value="PROTEIN_KINASE_ATP"/>
    <property type="match status" value="1"/>
</dbReference>
<evidence type="ECO:0000259" key="18">
    <source>
        <dbReference type="PROSITE" id="PS50011"/>
    </source>
</evidence>
<comment type="cofactor">
    <cofactor evidence="1">
        <name>Mg(2+)</name>
        <dbReference type="ChEBI" id="CHEBI:18420"/>
    </cofactor>
</comment>
<keyword evidence="10 14" id="KW-0067">ATP-binding</keyword>
<organism evidence="19">
    <name type="scientific">Lygus hesperus</name>
    <name type="common">Western plant bug</name>
    <dbReference type="NCBI Taxonomy" id="30085"/>
    <lineage>
        <taxon>Eukaryota</taxon>
        <taxon>Metazoa</taxon>
        <taxon>Ecdysozoa</taxon>
        <taxon>Arthropoda</taxon>
        <taxon>Hexapoda</taxon>
        <taxon>Insecta</taxon>
        <taxon>Pterygota</taxon>
        <taxon>Neoptera</taxon>
        <taxon>Paraneoptera</taxon>
        <taxon>Hemiptera</taxon>
        <taxon>Heteroptera</taxon>
        <taxon>Panheteroptera</taxon>
        <taxon>Cimicomorpha</taxon>
        <taxon>Miridae</taxon>
        <taxon>Mirini</taxon>
        <taxon>Lygus</taxon>
    </lineage>
</organism>
<dbReference type="PANTHER" id="PTHR44329:SF293">
    <property type="entry name" value="MITOGEN-ACTIVATED PROTEIN KINASE KINASE KINASE"/>
    <property type="match status" value="1"/>
</dbReference>
<evidence type="ECO:0000256" key="4">
    <source>
        <dbReference type="ARBA" id="ARBA00022443"/>
    </source>
</evidence>
<dbReference type="CDD" id="cd14061">
    <property type="entry name" value="STKc_MLK"/>
    <property type="match status" value="1"/>
</dbReference>
<dbReference type="InterPro" id="IPR001245">
    <property type="entry name" value="Ser-Thr/Tyr_kinase_cat_dom"/>
</dbReference>
<keyword evidence="7" id="KW-0677">Repeat</keyword>
<evidence type="ECO:0000256" key="8">
    <source>
        <dbReference type="ARBA" id="ARBA00022741"/>
    </source>
</evidence>
<comment type="similarity">
    <text evidence="2">Belongs to the protein kinase superfamily. STE Ser/Thr protein kinase family. MAP kinase kinase kinase subfamily.</text>
</comment>
<evidence type="ECO:0000256" key="3">
    <source>
        <dbReference type="ARBA" id="ARBA00012406"/>
    </source>
</evidence>
<dbReference type="AlphaFoldDB" id="A0A0A9Z6Z1"/>
<evidence type="ECO:0000256" key="10">
    <source>
        <dbReference type="ARBA" id="ARBA00022840"/>
    </source>
</evidence>
<gene>
    <name evidence="19" type="primary">Map3k10</name>
    <name evidence="19" type="ORF">CM83_52989</name>
    <name evidence="20" type="ORF">g.59213</name>
</gene>
<feature type="region of interest" description="Disordered" evidence="16">
    <location>
        <begin position="680"/>
        <end position="708"/>
    </location>
</feature>
<evidence type="ECO:0000313" key="20">
    <source>
        <dbReference type="EMBL" id="JAP97583.1"/>
    </source>
</evidence>
<evidence type="ECO:0000256" key="2">
    <source>
        <dbReference type="ARBA" id="ARBA00006529"/>
    </source>
</evidence>
<keyword evidence="5" id="KW-0723">Serine/threonine-protein kinase</keyword>
<evidence type="ECO:0000256" key="7">
    <source>
        <dbReference type="ARBA" id="ARBA00022737"/>
    </source>
</evidence>
<feature type="coiled-coil region" evidence="15">
    <location>
        <begin position="392"/>
        <end position="454"/>
    </location>
</feature>
<dbReference type="Gene3D" id="2.30.30.40">
    <property type="entry name" value="SH3 Domains"/>
    <property type="match status" value="1"/>
</dbReference>
<dbReference type="PROSITE" id="PS50002">
    <property type="entry name" value="SH3"/>
    <property type="match status" value="1"/>
</dbReference>
<feature type="domain" description="Protein kinase" evidence="18">
    <location>
        <begin position="113"/>
        <end position="381"/>
    </location>
</feature>
<evidence type="ECO:0000256" key="13">
    <source>
        <dbReference type="PROSITE-ProRule" id="PRU00192"/>
    </source>
</evidence>
<feature type="binding site" evidence="14">
    <location>
        <position position="140"/>
    </location>
    <ligand>
        <name>ATP</name>
        <dbReference type="ChEBI" id="CHEBI:30616"/>
    </ligand>
</feature>
<dbReference type="SUPFAM" id="SSF56112">
    <property type="entry name" value="Protein kinase-like (PK-like)"/>
    <property type="match status" value="1"/>
</dbReference>
<dbReference type="PROSITE" id="PS00108">
    <property type="entry name" value="PROTEIN_KINASE_ST"/>
    <property type="match status" value="1"/>
</dbReference>
<keyword evidence="8 14" id="KW-0547">Nucleotide-binding</keyword>
<dbReference type="FunFam" id="1.10.510.10:FF:000076">
    <property type="entry name" value="Mitogen-activated protein kinase kinase kinase"/>
    <property type="match status" value="1"/>
</dbReference>
<evidence type="ECO:0000256" key="15">
    <source>
        <dbReference type="SAM" id="Coils"/>
    </source>
</evidence>
<dbReference type="InterPro" id="IPR036028">
    <property type="entry name" value="SH3-like_dom_sf"/>
</dbReference>
<dbReference type="SMART" id="SM00326">
    <property type="entry name" value="SH3"/>
    <property type="match status" value="1"/>
</dbReference>
<feature type="compositionally biased region" description="Low complexity" evidence="16">
    <location>
        <begin position="688"/>
        <end position="701"/>
    </location>
</feature>
<dbReference type="InterPro" id="IPR017441">
    <property type="entry name" value="Protein_kinase_ATP_BS"/>
</dbReference>
<name>A0A0A9Z6Z1_LYGHE</name>
<dbReference type="InterPro" id="IPR011009">
    <property type="entry name" value="Kinase-like_dom_sf"/>
</dbReference>
<dbReference type="Pfam" id="PF07714">
    <property type="entry name" value="PK_Tyr_Ser-Thr"/>
    <property type="match status" value="1"/>
</dbReference>
<evidence type="ECO:0000256" key="16">
    <source>
        <dbReference type="SAM" id="MobiDB-lite"/>
    </source>
</evidence>
<sequence>MPPSLTSMDLSRTGFGNEIYGRSSSPHTLYSDSLCTAKYDYDGNGEDELSFNKGDVIAILSKDSNISGDEGWWTGKTTSGRVGIFPANFVVEESEFINAFNEIKPTEIDFEELELEGIIGAGGFGLVYQGKWGDEEVAVKTARQSHYEDSETILQNVAQEAQLFWLLKHENIVCLKGVCLKPPNLCLVMEYARGGSLNRVLSGRWIRPDVLVDWAIQIARGMDYLHNKAPISIVHRDLKSSNVLIAEPIDGDDLRCKTLKITDLGLAREVYSTTRMSAAGTYAWMAPEVIHQSTFSKYSDVWSFGVVLWELLTGEFPYKDIEPLSIAYGVASNKLRLPIPSTCPQAWKDLLQDCWAHNSHDRPAFNEILDRLDIIARSGFINTPDESFHTMQEKWKNEIDSVLRELKNKELDLRSREEELRKARDAQCQKDHELRLREQELREKEHELLQKELRMKMNEILLANQQTPVPHRRKGNPTFLGKVGLSKKQKDQISSPTNFEHKFSVQPIKTFGNPSLSPILGFKPPDSKPCHVRIESRSVFGPSAESKRILHGCCISPRKFKKLAGEKGKTWGPSTTQGRHRRTRIPPIDSEPRNFSVSAPDLEKQAQPLEWPGASLNGDSNKSKFKSVMYNMSAVLACIGLGADIRNVPSTSSPLVDEEEDIDSSRYLVSEDLFSSPHNTYHGRTLHSRPSLSSLANQSSSHDSHDRSLSNAYLITESSSEDISIQHGRETSPRVRFDTSKSKFDRK</sequence>
<feature type="compositionally biased region" description="Basic and acidic residues" evidence="16">
    <location>
        <begin position="727"/>
        <end position="747"/>
    </location>
</feature>
<dbReference type="Gene3D" id="3.30.200.20">
    <property type="entry name" value="Phosphorylase Kinase, domain 1"/>
    <property type="match status" value="1"/>
</dbReference>
<dbReference type="Pfam" id="PF00018">
    <property type="entry name" value="SH3_1"/>
    <property type="match status" value="1"/>
</dbReference>
<keyword evidence="9 19" id="KW-0418">Kinase</keyword>
<evidence type="ECO:0000256" key="12">
    <source>
        <dbReference type="ARBA" id="ARBA00048329"/>
    </source>
</evidence>
<dbReference type="GO" id="GO:0006950">
    <property type="term" value="P:response to stress"/>
    <property type="evidence" value="ECO:0007669"/>
    <property type="project" value="UniProtKB-ARBA"/>
</dbReference>
<feature type="domain" description="SH3" evidence="17">
    <location>
        <begin position="30"/>
        <end position="95"/>
    </location>
</feature>
<dbReference type="EMBL" id="GBHO01003380">
    <property type="protein sequence ID" value="JAG40224.1"/>
    <property type="molecule type" value="Transcribed_RNA"/>
</dbReference>
<evidence type="ECO:0000259" key="17">
    <source>
        <dbReference type="PROSITE" id="PS50002"/>
    </source>
</evidence>
<dbReference type="InterPro" id="IPR008271">
    <property type="entry name" value="Ser/Thr_kinase_AS"/>
</dbReference>
<dbReference type="EMBL" id="GDHC01021045">
    <property type="protein sequence ID" value="JAP97583.1"/>
    <property type="molecule type" value="Transcribed_RNA"/>
</dbReference>
<comment type="catalytic activity">
    <reaction evidence="12">
        <text>L-seryl-[protein] + ATP = O-phospho-L-seryl-[protein] + ADP + H(+)</text>
        <dbReference type="Rhea" id="RHEA:17989"/>
        <dbReference type="Rhea" id="RHEA-COMP:9863"/>
        <dbReference type="Rhea" id="RHEA-COMP:11604"/>
        <dbReference type="ChEBI" id="CHEBI:15378"/>
        <dbReference type="ChEBI" id="CHEBI:29999"/>
        <dbReference type="ChEBI" id="CHEBI:30616"/>
        <dbReference type="ChEBI" id="CHEBI:83421"/>
        <dbReference type="ChEBI" id="CHEBI:456216"/>
        <dbReference type="EC" id="2.7.11.25"/>
    </reaction>
</comment>
<evidence type="ECO:0000256" key="9">
    <source>
        <dbReference type="ARBA" id="ARBA00022777"/>
    </source>
</evidence>
<reference evidence="19" key="1">
    <citation type="journal article" date="2014" name="PLoS ONE">
        <title>Transcriptome-Based Identification of ABC Transporters in the Western Tarnished Plant Bug Lygus hesperus.</title>
        <authorList>
            <person name="Hull J.J."/>
            <person name="Chaney K."/>
            <person name="Geib S.M."/>
            <person name="Fabrick J.A."/>
            <person name="Brent C.S."/>
            <person name="Walsh D."/>
            <person name="Lavine L.C."/>
        </authorList>
    </citation>
    <scope>NUCLEOTIDE SEQUENCE</scope>
</reference>
<dbReference type="PRINTS" id="PR00452">
    <property type="entry name" value="SH3DOMAIN"/>
</dbReference>